<keyword evidence="2" id="KW-1185">Reference proteome</keyword>
<accession>A0A8K1GHL4</accession>
<proteinExistence type="predicted"/>
<feature type="non-terminal residue" evidence="1">
    <location>
        <position position="93"/>
    </location>
</feature>
<reference evidence="1" key="1">
    <citation type="submission" date="2019-04" db="EMBL/GenBank/DDBJ databases">
        <title>Genome assembly of Zosterops borbonicus 15179.</title>
        <authorList>
            <person name="Leroy T."/>
            <person name="Anselmetti Y."/>
            <person name="Tilak M.-K."/>
            <person name="Nabholz B."/>
        </authorList>
    </citation>
    <scope>NUCLEOTIDE SEQUENCE</scope>
    <source>
        <strain evidence="1">HGM_15179</strain>
        <tissue evidence="1">Muscle</tissue>
    </source>
</reference>
<feature type="non-terminal residue" evidence="1">
    <location>
        <position position="1"/>
    </location>
</feature>
<evidence type="ECO:0000313" key="2">
    <source>
        <dbReference type="Proteomes" id="UP000796761"/>
    </source>
</evidence>
<dbReference type="Proteomes" id="UP000796761">
    <property type="component" value="Unassembled WGS sequence"/>
</dbReference>
<name>A0A8K1GHL4_9PASS</name>
<protein>
    <submittedName>
        <fullName evidence="1">Uncharacterized protein</fullName>
    </submittedName>
</protein>
<gene>
    <name evidence="1" type="ORF">HGM15179_008869</name>
</gene>
<organism evidence="1 2">
    <name type="scientific">Zosterops borbonicus</name>
    <dbReference type="NCBI Taxonomy" id="364589"/>
    <lineage>
        <taxon>Eukaryota</taxon>
        <taxon>Metazoa</taxon>
        <taxon>Chordata</taxon>
        <taxon>Craniata</taxon>
        <taxon>Vertebrata</taxon>
        <taxon>Euteleostomi</taxon>
        <taxon>Archelosauria</taxon>
        <taxon>Archosauria</taxon>
        <taxon>Dinosauria</taxon>
        <taxon>Saurischia</taxon>
        <taxon>Theropoda</taxon>
        <taxon>Coelurosauria</taxon>
        <taxon>Aves</taxon>
        <taxon>Neognathae</taxon>
        <taxon>Neoaves</taxon>
        <taxon>Telluraves</taxon>
        <taxon>Australaves</taxon>
        <taxon>Passeriformes</taxon>
        <taxon>Sylvioidea</taxon>
        <taxon>Zosteropidae</taxon>
        <taxon>Zosterops</taxon>
    </lineage>
</organism>
<sequence length="93" mass="10206">PCAELARRAFASSLLTCPAFFSFHPSSVQSPGQESQGNICEYFCGKVLLSETCIKATVIPSILVPVTCRREVWIQTSARSFFFHLPGIPGLQQ</sequence>
<dbReference type="EMBL" id="SWJQ01000229">
    <property type="protein sequence ID" value="TRZ18203.1"/>
    <property type="molecule type" value="Genomic_DNA"/>
</dbReference>
<comment type="caution">
    <text evidence="1">The sequence shown here is derived from an EMBL/GenBank/DDBJ whole genome shotgun (WGS) entry which is preliminary data.</text>
</comment>
<dbReference type="AlphaFoldDB" id="A0A8K1GHL4"/>
<evidence type="ECO:0000313" key="1">
    <source>
        <dbReference type="EMBL" id="TRZ18203.1"/>
    </source>
</evidence>